<feature type="region of interest" description="Disordered" evidence="1">
    <location>
        <begin position="16"/>
        <end position="36"/>
    </location>
</feature>
<sequence length="549" mass="63626">MEQSRKRQREYRLRKKLAKNEAGNNRQVNTDAIPRENVTPKEKLLISFKFPHKSGNRLQTRGTVANQKEYWREKKREQRARMSSQKKRRVREKDRERKAMKRKQEREMLTAVQSEKGISQKTKWNVTSKIRQKMPKCPKVVVNGLIANSTPRKREAMEEQGIIPPAKKLCQIPHLGKVVKQMSQNKEGMAAAKLLAITALKIKQRASARLMSSSLGLNRKTIVRACKYYQYNKLKNNLPHGWILMVMDFAQNRKVYFQDEIKSARFAQRQITMHPIVVYRKGDNGNLVRESLVFLSDDICHDSHAVEFYLQSAIKYLENENVMITRVVIFSDGCASQYKGKVNFADLSLSIYATERNYYGSEHGKGEGNGETGVINRAIDRAILGRQVIVRNVQELYQWCSEHLSTETEFSKRKFFHVKLGDVSRNRQDRRVETLKGSRKLHKIKGNGVYSLTSNLSVEIGKYYAVFYDSRPYFGRIPNCRSFRSESKFLHSVSSTSFDWPRRDDIAVVKKSLIFFGPIELSGHGPFYIKSFSCALDKYASLRKLNKLK</sequence>
<proteinExistence type="predicted"/>
<organism evidence="2 3">
    <name type="scientific">Holothuria leucospilota</name>
    <name type="common">Black long sea cucumber</name>
    <name type="synonym">Mertensiothuria leucospilota</name>
    <dbReference type="NCBI Taxonomy" id="206669"/>
    <lineage>
        <taxon>Eukaryota</taxon>
        <taxon>Metazoa</taxon>
        <taxon>Echinodermata</taxon>
        <taxon>Eleutherozoa</taxon>
        <taxon>Echinozoa</taxon>
        <taxon>Holothuroidea</taxon>
        <taxon>Aspidochirotacea</taxon>
        <taxon>Aspidochirotida</taxon>
        <taxon>Holothuriidae</taxon>
        <taxon>Holothuria</taxon>
    </lineage>
</organism>
<keyword evidence="3" id="KW-1185">Reference proteome</keyword>
<reference evidence="2" key="1">
    <citation type="submission" date="2021-10" db="EMBL/GenBank/DDBJ databases">
        <title>Tropical sea cucumber genome reveals ecological adaptation and Cuvierian tubules defense mechanism.</title>
        <authorList>
            <person name="Chen T."/>
        </authorList>
    </citation>
    <scope>NUCLEOTIDE SEQUENCE</scope>
    <source>
        <strain evidence="2">Nanhai2018</strain>
        <tissue evidence="2">Muscle</tissue>
    </source>
</reference>
<gene>
    <name evidence="2" type="ORF">HOLleu_01941</name>
</gene>
<dbReference type="Proteomes" id="UP001152320">
    <property type="component" value="Chromosome 1"/>
</dbReference>
<dbReference type="EMBL" id="JAIZAY010000001">
    <property type="protein sequence ID" value="KAJ8049262.1"/>
    <property type="molecule type" value="Genomic_DNA"/>
</dbReference>
<dbReference type="PANTHER" id="PTHR46601">
    <property type="entry name" value="ULP_PROTEASE DOMAIN-CONTAINING PROTEIN"/>
    <property type="match status" value="1"/>
</dbReference>
<dbReference type="PANTHER" id="PTHR46601:SF1">
    <property type="entry name" value="ADF-H DOMAIN-CONTAINING PROTEIN"/>
    <property type="match status" value="1"/>
</dbReference>
<evidence type="ECO:0000313" key="2">
    <source>
        <dbReference type="EMBL" id="KAJ8049262.1"/>
    </source>
</evidence>
<feature type="region of interest" description="Disordered" evidence="1">
    <location>
        <begin position="73"/>
        <end position="116"/>
    </location>
</feature>
<evidence type="ECO:0000256" key="1">
    <source>
        <dbReference type="SAM" id="MobiDB-lite"/>
    </source>
</evidence>
<evidence type="ECO:0000313" key="3">
    <source>
        <dbReference type="Proteomes" id="UP001152320"/>
    </source>
</evidence>
<name>A0A9Q1CP01_HOLLE</name>
<protein>
    <submittedName>
        <fullName evidence="2">Uncharacterized protein</fullName>
    </submittedName>
</protein>
<feature type="compositionally biased region" description="Basic and acidic residues" evidence="1">
    <location>
        <begin position="91"/>
        <end position="108"/>
    </location>
</feature>
<dbReference type="OrthoDB" id="6152551at2759"/>
<comment type="caution">
    <text evidence="2">The sequence shown here is derived from an EMBL/GenBank/DDBJ whole genome shotgun (WGS) entry which is preliminary data.</text>
</comment>
<dbReference type="AlphaFoldDB" id="A0A9Q1CP01"/>
<accession>A0A9Q1CP01</accession>